<evidence type="ECO:0000313" key="2">
    <source>
        <dbReference type="EMBL" id="CAF1230339.1"/>
    </source>
</evidence>
<dbReference type="Proteomes" id="UP000681720">
    <property type="component" value="Unassembled WGS sequence"/>
</dbReference>
<dbReference type="EMBL" id="CAJNOV010005924">
    <property type="protein sequence ID" value="CAF1230339.1"/>
    <property type="molecule type" value="Genomic_DNA"/>
</dbReference>
<evidence type="ECO:0000313" key="3">
    <source>
        <dbReference type="EMBL" id="CAF3784587.1"/>
    </source>
</evidence>
<proteinExistence type="predicted"/>
<dbReference type="Proteomes" id="UP000676336">
    <property type="component" value="Unassembled WGS sequence"/>
</dbReference>
<comment type="caution">
    <text evidence="2">The sequence shown here is derived from an EMBL/GenBank/DDBJ whole genome shotgun (WGS) entry which is preliminary data.</text>
</comment>
<organism evidence="2 6">
    <name type="scientific">Rotaria magnacalcarata</name>
    <dbReference type="NCBI Taxonomy" id="392030"/>
    <lineage>
        <taxon>Eukaryota</taxon>
        <taxon>Metazoa</taxon>
        <taxon>Spiralia</taxon>
        <taxon>Gnathifera</taxon>
        <taxon>Rotifera</taxon>
        <taxon>Eurotatoria</taxon>
        <taxon>Bdelloidea</taxon>
        <taxon>Philodinida</taxon>
        <taxon>Philodinidae</taxon>
        <taxon>Rotaria</taxon>
    </lineage>
</organism>
<sequence>MLPSVKKKRRKKPTMNDDDNRKPYRLGRRPGEQGSSPLSSSQDSIEKLATGKTGTTTEHIITNKTTAAVTSNVKIGQE</sequence>
<feature type="compositionally biased region" description="Polar residues" evidence="1">
    <location>
        <begin position="67"/>
        <end position="78"/>
    </location>
</feature>
<dbReference type="Proteomes" id="UP000681967">
    <property type="component" value="Unassembled WGS sequence"/>
</dbReference>
<feature type="compositionally biased region" description="Basic residues" evidence="1">
    <location>
        <begin position="1"/>
        <end position="13"/>
    </location>
</feature>
<reference evidence="2" key="1">
    <citation type="submission" date="2021-02" db="EMBL/GenBank/DDBJ databases">
        <authorList>
            <person name="Nowell W R."/>
        </authorList>
    </citation>
    <scope>NUCLEOTIDE SEQUENCE</scope>
</reference>
<dbReference type="EMBL" id="CAJOBI010006472">
    <property type="protein sequence ID" value="CAF4061274.1"/>
    <property type="molecule type" value="Genomic_DNA"/>
</dbReference>
<dbReference type="AlphaFoldDB" id="A0A814YKE2"/>
<feature type="region of interest" description="Disordered" evidence="1">
    <location>
        <begin position="1"/>
        <end position="78"/>
    </location>
</feature>
<protein>
    <submittedName>
        <fullName evidence="2">Uncharacterized protein</fullName>
    </submittedName>
</protein>
<evidence type="ECO:0000256" key="1">
    <source>
        <dbReference type="SAM" id="MobiDB-lite"/>
    </source>
</evidence>
<gene>
    <name evidence="3" type="ORF">BYL167_LOCUS2114</name>
    <name evidence="2" type="ORF">CJN711_LOCUS13467</name>
    <name evidence="4" type="ORF">GIL414_LOCUS11359</name>
    <name evidence="5" type="ORF">SMN809_LOCUS15206</name>
</gene>
<accession>A0A814YKE2</accession>
<evidence type="ECO:0000313" key="5">
    <source>
        <dbReference type="EMBL" id="CAF4061274.1"/>
    </source>
</evidence>
<dbReference type="EMBL" id="CAJOBH010000354">
    <property type="protein sequence ID" value="CAF3784587.1"/>
    <property type="molecule type" value="Genomic_DNA"/>
</dbReference>
<dbReference type="EMBL" id="CAJOBJ010004237">
    <property type="protein sequence ID" value="CAF3993755.1"/>
    <property type="molecule type" value="Genomic_DNA"/>
</dbReference>
<name>A0A814YKE2_9BILA</name>
<evidence type="ECO:0000313" key="4">
    <source>
        <dbReference type="EMBL" id="CAF3993755.1"/>
    </source>
</evidence>
<evidence type="ECO:0000313" key="6">
    <source>
        <dbReference type="Proteomes" id="UP000663855"/>
    </source>
</evidence>
<dbReference type="Proteomes" id="UP000663855">
    <property type="component" value="Unassembled WGS sequence"/>
</dbReference>
<feature type="compositionally biased region" description="Low complexity" evidence="1">
    <location>
        <begin position="50"/>
        <end position="66"/>
    </location>
</feature>